<reference evidence="1" key="2">
    <citation type="journal article" date="2017" name="J. Med. Entomol.">
        <title>Transcriptome Analysis of the Triatoma infestans (Hemiptera: Reduviidae) Integument.</title>
        <authorList>
            <person name="Calderon-Fernandez G.M."/>
            <person name="Moriconi D.E."/>
            <person name="Dulbecco A.B."/>
            <person name="Juarez M.P."/>
        </authorList>
    </citation>
    <scope>NUCLEOTIDE SEQUENCE</scope>
    <source>
        <strain evidence="1">Int1</strain>
        <tissue evidence="1">Integument</tissue>
    </source>
</reference>
<sequence length="27" mass="3132">MLHIAEGSDLLNYTKQLWRDSLKRVGS</sequence>
<protein>
    <submittedName>
        <fullName evidence="1">Ribonuclease z</fullName>
    </submittedName>
</protein>
<proteinExistence type="predicted"/>
<name>A0A170V9X3_TRIIF</name>
<reference evidence="1" key="1">
    <citation type="submission" date="2016-04" db="EMBL/GenBank/DDBJ databases">
        <authorList>
            <person name="Calderon-Fernandez G.M.Sr."/>
        </authorList>
    </citation>
    <scope>NUCLEOTIDE SEQUENCE</scope>
    <source>
        <strain evidence="1">Int1</strain>
        <tissue evidence="1">Integument</tissue>
    </source>
</reference>
<dbReference type="EMBL" id="GEMB01006894">
    <property type="protein sequence ID" value="JAR96468.1"/>
    <property type="molecule type" value="Transcribed_RNA"/>
</dbReference>
<dbReference type="AlphaFoldDB" id="A0A170V9X3"/>
<evidence type="ECO:0000313" key="1">
    <source>
        <dbReference type="EMBL" id="JAR96468.1"/>
    </source>
</evidence>
<organism evidence="1">
    <name type="scientific">Triatoma infestans</name>
    <name type="common">Assassin bug</name>
    <dbReference type="NCBI Taxonomy" id="30076"/>
    <lineage>
        <taxon>Eukaryota</taxon>
        <taxon>Metazoa</taxon>
        <taxon>Ecdysozoa</taxon>
        <taxon>Arthropoda</taxon>
        <taxon>Hexapoda</taxon>
        <taxon>Insecta</taxon>
        <taxon>Pterygota</taxon>
        <taxon>Neoptera</taxon>
        <taxon>Paraneoptera</taxon>
        <taxon>Hemiptera</taxon>
        <taxon>Heteroptera</taxon>
        <taxon>Panheteroptera</taxon>
        <taxon>Cimicomorpha</taxon>
        <taxon>Reduviidae</taxon>
        <taxon>Triatominae</taxon>
        <taxon>Triatoma</taxon>
    </lineage>
</organism>
<accession>A0A170V9X3</accession>